<evidence type="ECO:0000256" key="1">
    <source>
        <dbReference type="ARBA" id="ARBA00004308"/>
    </source>
</evidence>
<feature type="region of interest" description="Disordered" evidence="5">
    <location>
        <begin position="49"/>
        <end position="77"/>
    </location>
</feature>
<dbReference type="PROSITE" id="PS51072">
    <property type="entry name" value="MHD"/>
    <property type="match status" value="1"/>
</dbReference>
<keyword evidence="8" id="KW-1185">Reference proteome</keyword>
<dbReference type="Pfam" id="PF00928">
    <property type="entry name" value="Adap_comp_sub"/>
    <property type="match status" value="1"/>
</dbReference>
<evidence type="ECO:0000313" key="7">
    <source>
        <dbReference type="EMBL" id="CEQ41888.1"/>
    </source>
</evidence>
<evidence type="ECO:0000256" key="4">
    <source>
        <dbReference type="ARBA" id="ARBA00023136"/>
    </source>
</evidence>
<organism evidence="7 8">
    <name type="scientific">Sporidiobolus salmonicolor</name>
    <name type="common">Yeast-like fungus</name>
    <name type="synonym">Sporobolomyces salmonicolor</name>
    <dbReference type="NCBI Taxonomy" id="5005"/>
    <lineage>
        <taxon>Eukaryota</taxon>
        <taxon>Fungi</taxon>
        <taxon>Dikarya</taxon>
        <taxon>Basidiomycota</taxon>
        <taxon>Pucciniomycotina</taxon>
        <taxon>Microbotryomycetes</taxon>
        <taxon>Sporidiobolales</taxon>
        <taxon>Sporidiobolaceae</taxon>
        <taxon>Sporobolomyces</taxon>
    </lineage>
</organism>
<dbReference type="OrthoDB" id="870at2759"/>
<dbReference type="PANTHER" id="PTHR10529">
    <property type="entry name" value="AP COMPLEX SUBUNIT MU"/>
    <property type="match status" value="1"/>
</dbReference>
<dbReference type="GO" id="GO:0030131">
    <property type="term" value="C:clathrin adaptor complex"/>
    <property type="evidence" value="ECO:0007669"/>
    <property type="project" value="InterPro"/>
</dbReference>
<dbReference type="InterPro" id="IPR001392">
    <property type="entry name" value="Clathrin_mu"/>
</dbReference>
<dbReference type="AlphaFoldDB" id="A0A0D6EPZ6"/>
<keyword evidence="2" id="KW-0813">Transport</keyword>
<dbReference type="InterPro" id="IPR011012">
    <property type="entry name" value="Longin-like_dom_sf"/>
</dbReference>
<protein>
    <submittedName>
        <fullName evidence="7">SPOSA6832_03657-mRNA-1:cds</fullName>
    </submittedName>
</protein>
<dbReference type="InterPro" id="IPR050431">
    <property type="entry name" value="Adaptor_comp_med_subunit"/>
</dbReference>
<evidence type="ECO:0000256" key="2">
    <source>
        <dbReference type="ARBA" id="ARBA00022448"/>
    </source>
</evidence>
<dbReference type="EMBL" id="CENE01000018">
    <property type="protein sequence ID" value="CEQ41888.1"/>
    <property type="molecule type" value="Genomic_DNA"/>
</dbReference>
<gene>
    <name evidence="7" type="primary">SPOSA6832_03657</name>
</gene>
<sequence>MMQGIAITDHSGRRILSTHFPSSIEASVAIDAAVVSPLPVVWLPGATGPWSRKDGAQEDADSDAEEEEEPWTSTSRQAKGGLAVCQVVRGGVRYIAPVKADLDPLIPLTFLTELHEDNFDVVLALLQEVLANGRPQLSQASQLRDLVDPPSQLLTKVALNAANVAGLAVPTQTNANALLNSPLPWRRQGIKYASNEIYFDLTETLTFTLDPNGKPLTSSIHGDVSCRSRLSGMPDLTLSFTDPTVLEESPAFHSCVRYGKWAKDKVVSFIPPDGTFPLLSFVHTPPRTSPALAFALLPFSVTSSVTLGSAGGTFLITLTSRAPPSRPLTNLVFKIPLAAGANGVTATASGGAYRRDVEGRSIGGGAGSWDVVSEGEVGREGHVLVWKLDQLVSTDRPAVLTGQYYASEKARKPPAFTLAFDSPSAGFSGLRIHTLKVAGEAYNVYKGVKMRGRGEVEVRTG</sequence>
<evidence type="ECO:0000259" key="6">
    <source>
        <dbReference type="PROSITE" id="PS51072"/>
    </source>
</evidence>
<dbReference type="InterPro" id="IPR036168">
    <property type="entry name" value="AP2_Mu_C_sf"/>
</dbReference>
<comment type="subcellular location">
    <subcellularLocation>
        <location evidence="1">Endomembrane system</location>
    </subcellularLocation>
</comment>
<reference evidence="8" key="1">
    <citation type="submission" date="2015-02" db="EMBL/GenBank/DDBJ databases">
        <authorList>
            <person name="Gon?alves P."/>
        </authorList>
    </citation>
    <scope>NUCLEOTIDE SEQUENCE [LARGE SCALE GENOMIC DNA]</scope>
</reference>
<dbReference type="CDD" id="cd09252">
    <property type="entry name" value="AP-3_Mu3_Cterm"/>
    <property type="match status" value="1"/>
</dbReference>
<evidence type="ECO:0000256" key="3">
    <source>
        <dbReference type="ARBA" id="ARBA00022927"/>
    </source>
</evidence>
<dbReference type="Gene3D" id="3.30.450.60">
    <property type="match status" value="1"/>
</dbReference>
<feature type="compositionally biased region" description="Acidic residues" evidence="5">
    <location>
        <begin position="57"/>
        <end position="70"/>
    </location>
</feature>
<dbReference type="SUPFAM" id="SSF64356">
    <property type="entry name" value="SNARE-like"/>
    <property type="match status" value="1"/>
</dbReference>
<evidence type="ECO:0000256" key="5">
    <source>
        <dbReference type="SAM" id="MobiDB-lite"/>
    </source>
</evidence>
<dbReference type="InterPro" id="IPR028565">
    <property type="entry name" value="MHD"/>
</dbReference>
<feature type="domain" description="MHD" evidence="6">
    <location>
        <begin position="194"/>
        <end position="461"/>
    </location>
</feature>
<evidence type="ECO:0000313" key="8">
    <source>
        <dbReference type="Proteomes" id="UP000243876"/>
    </source>
</evidence>
<dbReference type="Proteomes" id="UP000243876">
    <property type="component" value="Unassembled WGS sequence"/>
</dbReference>
<name>A0A0D6EPZ6_SPOSA</name>
<dbReference type="Gene3D" id="2.60.40.1170">
    <property type="entry name" value="Mu homology domain, subdomain B"/>
    <property type="match status" value="2"/>
</dbReference>
<feature type="non-terminal residue" evidence="7">
    <location>
        <position position="1"/>
    </location>
</feature>
<accession>A0A0D6EPZ6</accession>
<dbReference type="PRINTS" id="PR00314">
    <property type="entry name" value="CLATHRINADPT"/>
</dbReference>
<keyword evidence="4" id="KW-0472">Membrane</keyword>
<dbReference type="GO" id="GO:0006886">
    <property type="term" value="P:intracellular protein transport"/>
    <property type="evidence" value="ECO:0007669"/>
    <property type="project" value="InterPro"/>
</dbReference>
<dbReference type="GO" id="GO:0016192">
    <property type="term" value="P:vesicle-mediated transport"/>
    <property type="evidence" value="ECO:0007669"/>
    <property type="project" value="InterPro"/>
</dbReference>
<keyword evidence="3" id="KW-0653">Protein transport</keyword>
<dbReference type="GO" id="GO:0012505">
    <property type="term" value="C:endomembrane system"/>
    <property type="evidence" value="ECO:0007669"/>
    <property type="project" value="UniProtKB-SubCell"/>
</dbReference>
<proteinExistence type="predicted"/>
<dbReference type="SUPFAM" id="SSF49447">
    <property type="entry name" value="Second domain of Mu2 adaptin subunit (ap50) of ap2 adaptor"/>
    <property type="match status" value="1"/>
</dbReference>